<sequence>MTTRRRFPRELMVVLATLGAVVIAPPAANAADISMTYYQQEKSNWCWVAASKMIIKQQTGSVISQCEIYKDGKASSSCTNNTGSIADVRRALNANGVNPGTSVTLSWNYVTSEVTLNRPIYSRIGWTAGGGHAHVIKGYYNTGYSYGVSYADPASGTTTSREYGTYLSNSSWTQTHTLIHLYEK</sequence>
<dbReference type="InterPro" id="IPR022118">
    <property type="entry name" value="Peptidase_C70_AvrRpt2"/>
</dbReference>
<dbReference type="Pfam" id="PF12385">
    <property type="entry name" value="Peptidase_C70"/>
    <property type="match status" value="1"/>
</dbReference>
<evidence type="ECO:0008006" key="3">
    <source>
        <dbReference type="Google" id="ProtNLM"/>
    </source>
</evidence>
<organism evidence="2">
    <name type="scientific">Actinoplanes campanulatus</name>
    <dbReference type="NCBI Taxonomy" id="113559"/>
    <lineage>
        <taxon>Bacteria</taxon>
        <taxon>Bacillati</taxon>
        <taxon>Actinomycetota</taxon>
        <taxon>Actinomycetes</taxon>
        <taxon>Micromonosporales</taxon>
        <taxon>Micromonosporaceae</taxon>
        <taxon>Actinoplanes</taxon>
    </lineage>
</organism>
<gene>
    <name evidence="2" type="ORF">Aca07nite_70900</name>
</gene>
<feature type="chain" id="PRO_5045473800" description="Papain-like cysteine protease AvrRpt2" evidence="1">
    <location>
        <begin position="31"/>
        <end position="184"/>
    </location>
</feature>
<dbReference type="EMBL" id="BOMF01000136">
    <property type="protein sequence ID" value="GID49815.1"/>
    <property type="molecule type" value="Genomic_DNA"/>
</dbReference>
<feature type="signal peptide" evidence="1">
    <location>
        <begin position="1"/>
        <end position="30"/>
    </location>
</feature>
<name>A0ABQ3WUH1_9ACTN</name>
<keyword evidence="1" id="KW-0732">Signal</keyword>
<dbReference type="RefSeq" id="WP_204299903.1">
    <property type="nucleotide sequence ID" value="NZ_BAAAGQ010000038.1"/>
</dbReference>
<comment type="caution">
    <text evidence="2">The sequence shown here is derived from an EMBL/GenBank/DDBJ whole genome shotgun (WGS) entry which is preliminary data.</text>
</comment>
<evidence type="ECO:0000256" key="1">
    <source>
        <dbReference type="SAM" id="SignalP"/>
    </source>
</evidence>
<reference evidence="2" key="1">
    <citation type="submission" date="2021-01" db="EMBL/GenBank/DDBJ databases">
        <title>Whole genome shotgun sequence of Actinoplanes capillaceus NBRC 16408.</title>
        <authorList>
            <person name="Komaki H."/>
            <person name="Tamura T."/>
        </authorList>
    </citation>
    <scope>NUCLEOTIDE SEQUENCE [LARGE SCALE GENOMIC DNA]</scope>
    <source>
        <strain evidence="2">NBRC 16408</strain>
    </source>
</reference>
<dbReference type="Gene3D" id="3.90.70.10">
    <property type="entry name" value="Cysteine proteinases"/>
    <property type="match status" value="1"/>
</dbReference>
<accession>A0ABQ3WUH1</accession>
<protein>
    <recommendedName>
        <fullName evidence="3">Papain-like cysteine protease AvrRpt2</fullName>
    </recommendedName>
</protein>
<evidence type="ECO:0000313" key="2">
    <source>
        <dbReference type="EMBL" id="GID49815.1"/>
    </source>
</evidence>
<proteinExistence type="predicted"/>